<dbReference type="PANTHER" id="PTHR38340:SF1">
    <property type="entry name" value="S-LAYER PROTEIN"/>
    <property type="match status" value="1"/>
</dbReference>
<evidence type="ECO:0000256" key="1">
    <source>
        <dbReference type="ARBA" id="ARBA00004613"/>
    </source>
</evidence>
<sequence length="254" mass="26257">MATIEGTFSDDKLSGNIDTAESDFIYGYDGNDKLYGRDGDDSLWGGNGNDRLKGDNGNDLLDGGYGDDTVYGGTGNDTLYGFNGNDILFGDGNNDNLIGGFGNDVLDGGEGNDIIDGAGGGAYIGSSVSRGANEIDVLTGGAGADTFRLEGGAGRDGAGTSYRFAGNNDYALITDFNPLEDTIVLRSIDTSGPSFMQTQVTYSLGAAPSDLLLQGTGIYAEFANNPGTQELIAILHGTTPESVNIGGSYFKYVS</sequence>
<protein>
    <submittedName>
        <fullName evidence="3">Calcium-binding protein</fullName>
    </submittedName>
</protein>
<gene>
    <name evidence="3" type="ORF">QH73_0000475</name>
</gene>
<dbReference type="InterPro" id="IPR018511">
    <property type="entry name" value="Hemolysin-typ_Ca-bd_CS"/>
</dbReference>
<proteinExistence type="predicted"/>
<comment type="caution">
    <text evidence="3">The sequence shown here is derived from an EMBL/GenBank/DDBJ whole genome shotgun (WGS) entry which is preliminary data.</text>
</comment>
<dbReference type="SUPFAM" id="SSF51120">
    <property type="entry name" value="beta-Roll"/>
    <property type="match status" value="1"/>
</dbReference>
<dbReference type="AlphaFoldDB" id="A0A9X5I2M1"/>
<evidence type="ECO:0000313" key="4">
    <source>
        <dbReference type="Proteomes" id="UP000031532"/>
    </source>
</evidence>
<keyword evidence="4" id="KW-1185">Reference proteome</keyword>
<dbReference type="OrthoDB" id="508818at2"/>
<dbReference type="InterPro" id="IPR011049">
    <property type="entry name" value="Serralysin-like_metalloprot_C"/>
</dbReference>
<dbReference type="RefSeq" id="WP_052289941.1">
    <property type="nucleotide sequence ID" value="NZ_JTJC03000001.1"/>
</dbReference>
<dbReference type="GO" id="GO:0005576">
    <property type="term" value="C:extracellular region"/>
    <property type="evidence" value="ECO:0007669"/>
    <property type="project" value="UniProtKB-SubCell"/>
</dbReference>
<dbReference type="PROSITE" id="PS00330">
    <property type="entry name" value="HEMOLYSIN_CALCIUM"/>
    <property type="match status" value="2"/>
</dbReference>
<evidence type="ECO:0000256" key="2">
    <source>
        <dbReference type="ARBA" id="ARBA00022525"/>
    </source>
</evidence>
<reference evidence="3 4" key="1">
    <citation type="journal article" date="2015" name="Genome Announc.">
        <title>Draft Genome Sequence of the Terrestrial Cyanobacterium Scytonema millei VB511283, Isolated from Eastern India.</title>
        <authorList>
            <person name="Sen D."/>
            <person name="Chandrababunaidu M.M."/>
            <person name="Singh D."/>
            <person name="Sanghi N."/>
            <person name="Ghorai A."/>
            <person name="Mishra G.P."/>
            <person name="Madduluri M."/>
            <person name="Adhikary S.P."/>
            <person name="Tripathy S."/>
        </authorList>
    </citation>
    <scope>NUCLEOTIDE SEQUENCE [LARGE SCALE GENOMIC DNA]</scope>
    <source>
        <strain evidence="3 4">VB511283</strain>
    </source>
</reference>
<dbReference type="InterPro" id="IPR001343">
    <property type="entry name" value="Hemolysn_Ca-bd"/>
</dbReference>
<dbReference type="PANTHER" id="PTHR38340">
    <property type="entry name" value="S-LAYER PROTEIN"/>
    <property type="match status" value="1"/>
</dbReference>
<dbReference type="Pfam" id="PF00353">
    <property type="entry name" value="HemolysinCabind"/>
    <property type="match status" value="3"/>
</dbReference>
<dbReference type="EMBL" id="JTJC03000001">
    <property type="protein sequence ID" value="NHC33151.1"/>
    <property type="molecule type" value="Genomic_DNA"/>
</dbReference>
<dbReference type="Proteomes" id="UP000031532">
    <property type="component" value="Unassembled WGS sequence"/>
</dbReference>
<evidence type="ECO:0000313" key="3">
    <source>
        <dbReference type="EMBL" id="NHC33151.1"/>
    </source>
</evidence>
<comment type="subcellular location">
    <subcellularLocation>
        <location evidence="1">Secreted</location>
    </subcellularLocation>
</comment>
<name>A0A9X5I2M1_9CYAN</name>
<keyword evidence="2" id="KW-0964">Secreted</keyword>
<dbReference type="GO" id="GO:0005509">
    <property type="term" value="F:calcium ion binding"/>
    <property type="evidence" value="ECO:0007669"/>
    <property type="project" value="InterPro"/>
</dbReference>
<organism evidence="3 4">
    <name type="scientific">Scytonema millei VB511283</name>
    <dbReference type="NCBI Taxonomy" id="1245923"/>
    <lineage>
        <taxon>Bacteria</taxon>
        <taxon>Bacillati</taxon>
        <taxon>Cyanobacteriota</taxon>
        <taxon>Cyanophyceae</taxon>
        <taxon>Nostocales</taxon>
        <taxon>Scytonemataceae</taxon>
        <taxon>Scytonema</taxon>
    </lineage>
</organism>
<accession>A0A9X5I2M1</accession>
<dbReference type="PRINTS" id="PR00313">
    <property type="entry name" value="CABNDNGRPT"/>
</dbReference>
<dbReference type="Gene3D" id="2.150.10.10">
    <property type="entry name" value="Serralysin-like metalloprotease, C-terminal"/>
    <property type="match status" value="2"/>
</dbReference>
<dbReference type="InterPro" id="IPR050557">
    <property type="entry name" value="RTX_toxin/Mannuronan_C5-epim"/>
</dbReference>